<sequence length="954" mass="101765">MPSLRRFSRLLITLLPILLLLASSFPAGAALDAGLVTARRQLHQPFVPDQSTAPPSQTPPAPAPPFFPTFQAAPPPPPGPPTSPEQPTYPALVLPNNPSGSVSASPADGDGGAGGAHKSSSKSSSKLVPAILLPLLTVAVLGLSIGFFFKHRRTNAGRGVGGGCVGGESKFLHPERASLFARDEFGGSGRGARAPPASSAAAATSAEFLYVGTLAGRDDGKSSDTTSSGDEASRSSGGSPELRPLPPLGRQCGPAGPRSAGGSSPSSGEEEFYSPRGSSKASSSQRTLAAAVQAAVAARDRSRTPSPGSAVSTPSYPSSPGATMSPAPSSPPLFSSPGQSGRRSASKARSDVFGIPPTPPPPPPPFAPTLPPPPPPRRKPPSPSPPSSPLENLSSAIRSAADTISRNPFVAQPPTPPTSTHPHPTPPPPPPPPPVGYWESRVRKPCTLKETRSPALSPPTQAANFRSVPPTDAFPGRLPDNADHGDKSEETTPRPKLKPLHWDKVRASSDRAMVWDQLKSSSFQVNEEMIETLFICNPANAAPKEAATKRPALPTPNKADNKVLLDPKKAQNIAILLRALNVTKEEVCDALCEGNTQNFGADLLETLLKMAPTKEEEIKLREFKEETSPIKLGPSEKFLKAVLDVPFAFKRVDAMLYIANFESEVNYLKNNFDTLEAACDELRNSRLFLKLLEAILKTGNRMNVGTNRGDAHAFKLDTLLKLADVKGTDGKTTLLHFVVQEIIRTEGARLSASSQSTPRTLANPLRDELECKKAGLQVVAGLGNELNSVKKAAAMDSDVLGSYVTKLAGGIEKITEVLRLNEELNTRDDAWRFHDTMQKFLKKADDEILRVQAQESVALSLVKEITEYFHGDSAKEEAHPFRIFMVVRDFLTVLNQVCKEVGRINDRTIASSVRHFPVPVNPMMVNPMMPQLFPRIHALRAGISDDESSIASSP</sequence>
<reference evidence="1" key="1">
    <citation type="submission" date="2021-05" db="EMBL/GenBank/DDBJ databases">
        <authorList>
            <person name="Scholz U."/>
            <person name="Mascher M."/>
            <person name="Fiebig A."/>
        </authorList>
    </citation>
    <scope>NUCLEOTIDE SEQUENCE [LARGE SCALE GENOMIC DNA]</scope>
</reference>
<protein>
    <submittedName>
        <fullName evidence="1">Uncharacterized protein</fullName>
    </submittedName>
</protein>
<accession>A0ACD5XCS3</accession>
<evidence type="ECO:0000313" key="1">
    <source>
        <dbReference type="EnsemblPlants" id="AVESA.00010b.r2.4DG0769440.1.CDS"/>
    </source>
</evidence>
<dbReference type="EnsemblPlants" id="AVESA.00010b.r2.4DG0769440.1">
    <property type="protein sequence ID" value="AVESA.00010b.r2.4DG0769440.1.CDS"/>
    <property type="gene ID" value="AVESA.00010b.r2.4DG0769440"/>
</dbReference>
<keyword evidence="2" id="KW-1185">Reference proteome</keyword>
<evidence type="ECO:0000313" key="2">
    <source>
        <dbReference type="Proteomes" id="UP001732700"/>
    </source>
</evidence>
<dbReference type="Proteomes" id="UP001732700">
    <property type="component" value="Chromosome 4D"/>
</dbReference>
<name>A0ACD5XCS3_AVESA</name>
<reference evidence="1" key="2">
    <citation type="submission" date="2025-09" db="UniProtKB">
        <authorList>
            <consortium name="EnsemblPlants"/>
        </authorList>
    </citation>
    <scope>IDENTIFICATION</scope>
</reference>
<proteinExistence type="predicted"/>
<organism evidence="1 2">
    <name type="scientific">Avena sativa</name>
    <name type="common">Oat</name>
    <dbReference type="NCBI Taxonomy" id="4498"/>
    <lineage>
        <taxon>Eukaryota</taxon>
        <taxon>Viridiplantae</taxon>
        <taxon>Streptophyta</taxon>
        <taxon>Embryophyta</taxon>
        <taxon>Tracheophyta</taxon>
        <taxon>Spermatophyta</taxon>
        <taxon>Magnoliopsida</taxon>
        <taxon>Liliopsida</taxon>
        <taxon>Poales</taxon>
        <taxon>Poaceae</taxon>
        <taxon>BOP clade</taxon>
        <taxon>Pooideae</taxon>
        <taxon>Poodae</taxon>
        <taxon>Poeae</taxon>
        <taxon>Poeae Chloroplast Group 1 (Aveneae type)</taxon>
        <taxon>Aveninae</taxon>
        <taxon>Avena</taxon>
    </lineage>
</organism>